<feature type="transmembrane region" description="Helical" evidence="2">
    <location>
        <begin position="172"/>
        <end position="191"/>
    </location>
</feature>
<keyword evidence="2" id="KW-0472">Membrane</keyword>
<accession>M4BM21</accession>
<dbReference type="HOGENOM" id="CLU_050322_2_0_1"/>
<organism evidence="3 4">
    <name type="scientific">Hyaloperonospora arabidopsidis (strain Emoy2)</name>
    <name type="common">Downy mildew agent</name>
    <name type="synonym">Peronospora arabidopsidis</name>
    <dbReference type="NCBI Taxonomy" id="559515"/>
    <lineage>
        <taxon>Eukaryota</taxon>
        <taxon>Sar</taxon>
        <taxon>Stramenopiles</taxon>
        <taxon>Oomycota</taxon>
        <taxon>Peronosporomycetes</taxon>
        <taxon>Peronosporales</taxon>
        <taxon>Peronosporaceae</taxon>
        <taxon>Hyaloperonospora</taxon>
    </lineage>
</organism>
<dbReference type="InParanoid" id="M4BM21"/>
<evidence type="ECO:0000313" key="3">
    <source>
        <dbReference type="EnsemblProtists" id="HpaP807456"/>
    </source>
</evidence>
<evidence type="ECO:0000256" key="1">
    <source>
        <dbReference type="SAM" id="MobiDB-lite"/>
    </source>
</evidence>
<dbReference type="VEuPathDB" id="FungiDB:HpaG807456"/>
<reference evidence="4" key="1">
    <citation type="journal article" date="2010" name="Science">
        <title>Signatures of adaptation to obligate biotrophy in the Hyaloperonospora arabidopsidis genome.</title>
        <authorList>
            <person name="Baxter L."/>
            <person name="Tripathy S."/>
            <person name="Ishaque N."/>
            <person name="Boot N."/>
            <person name="Cabral A."/>
            <person name="Kemen E."/>
            <person name="Thines M."/>
            <person name="Ah-Fong A."/>
            <person name="Anderson R."/>
            <person name="Badejoko W."/>
            <person name="Bittner-Eddy P."/>
            <person name="Boore J.L."/>
            <person name="Chibucos M.C."/>
            <person name="Coates M."/>
            <person name="Dehal P."/>
            <person name="Delehaunty K."/>
            <person name="Dong S."/>
            <person name="Downton P."/>
            <person name="Dumas B."/>
            <person name="Fabro G."/>
            <person name="Fronick C."/>
            <person name="Fuerstenberg S.I."/>
            <person name="Fulton L."/>
            <person name="Gaulin E."/>
            <person name="Govers F."/>
            <person name="Hughes L."/>
            <person name="Humphray S."/>
            <person name="Jiang R.H."/>
            <person name="Judelson H."/>
            <person name="Kamoun S."/>
            <person name="Kyung K."/>
            <person name="Meijer H."/>
            <person name="Minx P."/>
            <person name="Morris P."/>
            <person name="Nelson J."/>
            <person name="Phuntumart V."/>
            <person name="Qutob D."/>
            <person name="Rehmany A."/>
            <person name="Rougon-Cardoso A."/>
            <person name="Ryden P."/>
            <person name="Torto-Alalibo T."/>
            <person name="Studholme D."/>
            <person name="Wang Y."/>
            <person name="Win J."/>
            <person name="Wood J."/>
            <person name="Clifton S.W."/>
            <person name="Rogers J."/>
            <person name="Van den Ackerveken G."/>
            <person name="Jones J.D."/>
            <person name="McDowell J.M."/>
            <person name="Beynon J."/>
            <person name="Tyler B.M."/>
        </authorList>
    </citation>
    <scope>NUCLEOTIDE SEQUENCE [LARGE SCALE GENOMIC DNA]</scope>
    <source>
        <strain evidence="4">Emoy2</strain>
    </source>
</reference>
<dbReference type="eggNOG" id="ENOG502SM7Q">
    <property type="taxonomic scope" value="Eukaryota"/>
</dbReference>
<keyword evidence="2" id="KW-1133">Transmembrane helix</keyword>
<feature type="region of interest" description="Disordered" evidence="1">
    <location>
        <begin position="1"/>
        <end position="21"/>
    </location>
</feature>
<feature type="region of interest" description="Disordered" evidence="1">
    <location>
        <begin position="254"/>
        <end position="278"/>
    </location>
</feature>
<evidence type="ECO:0000256" key="2">
    <source>
        <dbReference type="SAM" id="Phobius"/>
    </source>
</evidence>
<dbReference type="EMBL" id="JH598405">
    <property type="status" value="NOT_ANNOTATED_CDS"/>
    <property type="molecule type" value="Genomic_DNA"/>
</dbReference>
<dbReference type="Proteomes" id="UP000011713">
    <property type="component" value="Unassembled WGS sequence"/>
</dbReference>
<keyword evidence="4" id="KW-1185">Reference proteome</keyword>
<keyword evidence="2" id="KW-0812">Transmembrane</keyword>
<dbReference type="OMA" id="GECMNSY"/>
<protein>
    <submittedName>
        <fullName evidence="3">Uncharacterized protein</fullName>
    </submittedName>
</protein>
<feature type="compositionally biased region" description="Polar residues" evidence="1">
    <location>
        <begin position="1"/>
        <end position="12"/>
    </location>
</feature>
<dbReference type="EnsemblProtists" id="HpaT807456">
    <property type="protein sequence ID" value="HpaP807456"/>
    <property type="gene ID" value="HpaG807456"/>
</dbReference>
<proteinExistence type="predicted"/>
<sequence>MSRTGSAPNVNDTDVGGPNSFDGSSSFNGVDSIESTIAPKLDTSNDGDACTWYAEGICSRPRSCFDCLNVVIQGQKCTVSPFGECTNSYMISSDGGYPMTNYTYCPADDAACSACRAEWTRDYAMGTHVSTTAKCIGQSGCICLAACEMPDRDDRIVDDWCIPALDGSNFRLVAGLVAGTIAFFVVAMVLARRQLARRSRREAETREARNASRIVLRESRQPSASAHLPPLTLSGWAGMRENLVSNERVLLEGGSTSTKPTLTRSSATLPSTDVEEGEGYHLMSPNGQLTTRETEFIRGKLDGLVGEDKQCKGLSTWTWRDIEVTL</sequence>
<dbReference type="AlphaFoldDB" id="M4BM21"/>
<feature type="compositionally biased region" description="Polar residues" evidence="1">
    <location>
        <begin position="254"/>
        <end position="271"/>
    </location>
</feature>
<name>M4BM21_HYAAE</name>
<reference evidence="3" key="2">
    <citation type="submission" date="2015-06" db="UniProtKB">
        <authorList>
            <consortium name="EnsemblProtists"/>
        </authorList>
    </citation>
    <scope>IDENTIFICATION</scope>
    <source>
        <strain evidence="3">Emoy2</strain>
    </source>
</reference>
<evidence type="ECO:0000313" key="4">
    <source>
        <dbReference type="Proteomes" id="UP000011713"/>
    </source>
</evidence>